<protein>
    <submittedName>
        <fullName evidence="1">Uncharacterized protein</fullName>
    </submittedName>
</protein>
<gene>
    <name evidence="1" type="ORF">L2E82_05013</name>
</gene>
<accession>A0ACB9H619</accession>
<comment type="caution">
    <text evidence="1">The sequence shown here is derived from an EMBL/GenBank/DDBJ whole genome shotgun (WGS) entry which is preliminary data.</text>
</comment>
<evidence type="ECO:0000313" key="2">
    <source>
        <dbReference type="Proteomes" id="UP001055811"/>
    </source>
</evidence>
<reference evidence="1 2" key="2">
    <citation type="journal article" date="2022" name="Mol. Ecol. Resour.">
        <title>The genomes of chicory, endive, great burdock and yacon provide insights into Asteraceae paleo-polyploidization history and plant inulin production.</title>
        <authorList>
            <person name="Fan W."/>
            <person name="Wang S."/>
            <person name="Wang H."/>
            <person name="Wang A."/>
            <person name="Jiang F."/>
            <person name="Liu H."/>
            <person name="Zhao H."/>
            <person name="Xu D."/>
            <person name="Zhang Y."/>
        </authorList>
    </citation>
    <scope>NUCLEOTIDE SEQUENCE [LARGE SCALE GENOMIC DNA]</scope>
    <source>
        <strain evidence="2">cv. Punajuju</strain>
        <tissue evidence="1">Leaves</tissue>
    </source>
</reference>
<proteinExistence type="predicted"/>
<name>A0ACB9H619_CICIN</name>
<dbReference type="Proteomes" id="UP001055811">
    <property type="component" value="Linkage Group LG01"/>
</dbReference>
<sequence length="149" mass="17620">MVALNRQKGIIPALTQLYPCAEHRFCLRHIYDNMKKTWKTREYKDFLWKCATATTIPEFDTCMTEFSQFDRQAFEWLKKIPAQHWARSHFSGRAVSDMLLNNLCEVEKQIASRERVGKHIEAGFWLRRVGKQIPSGERDDEQERGSVRQ</sequence>
<keyword evidence="2" id="KW-1185">Reference proteome</keyword>
<dbReference type="EMBL" id="CM042009">
    <property type="protein sequence ID" value="KAI3791288.1"/>
    <property type="molecule type" value="Genomic_DNA"/>
</dbReference>
<organism evidence="1 2">
    <name type="scientific">Cichorium intybus</name>
    <name type="common">Chicory</name>
    <dbReference type="NCBI Taxonomy" id="13427"/>
    <lineage>
        <taxon>Eukaryota</taxon>
        <taxon>Viridiplantae</taxon>
        <taxon>Streptophyta</taxon>
        <taxon>Embryophyta</taxon>
        <taxon>Tracheophyta</taxon>
        <taxon>Spermatophyta</taxon>
        <taxon>Magnoliopsida</taxon>
        <taxon>eudicotyledons</taxon>
        <taxon>Gunneridae</taxon>
        <taxon>Pentapetalae</taxon>
        <taxon>asterids</taxon>
        <taxon>campanulids</taxon>
        <taxon>Asterales</taxon>
        <taxon>Asteraceae</taxon>
        <taxon>Cichorioideae</taxon>
        <taxon>Cichorieae</taxon>
        <taxon>Cichoriinae</taxon>
        <taxon>Cichorium</taxon>
    </lineage>
</organism>
<evidence type="ECO:0000313" key="1">
    <source>
        <dbReference type="EMBL" id="KAI3791288.1"/>
    </source>
</evidence>
<reference evidence="2" key="1">
    <citation type="journal article" date="2022" name="Mol. Ecol. Resour.">
        <title>The genomes of chicory, endive, great burdock and yacon provide insights into Asteraceae palaeo-polyploidization history and plant inulin production.</title>
        <authorList>
            <person name="Fan W."/>
            <person name="Wang S."/>
            <person name="Wang H."/>
            <person name="Wang A."/>
            <person name="Jiang F."/>
            <person name="Liu H."/>
            <person name="Zhao H."/>
            <person name="Xu D."/>
            <person name="Zhang Y."/>
        </authorList>
    </citation>
    <scope>NUCLEOTIDE SEQUENCE [LARGE SCALE GENOMIC DNA]</scope>
    <source>
        <strain evidence="2">cv. Punajuju</strain>
    </source>
</reference>